<dbReference type="AlphaFoldDB" id="A0A0B7FKR6"/>
<dbReference type="InterPro" id="IPR045341">
    <property type="entry name" value="DUF6532"/>
</dbReference>
<feature type="compositionally biased region" description="Basic residues" evidence="1">
    <location>
        <begin position="447"/>
        <end position="459"/>
    </location>
</feature>
<dbReference type="EMBL" id="LN679354">
    <property type="protein sequence ID" value="CEL56828.1"/>
    <property type="molecule type" value="Genomic_DNA"/>
</dbReference>
<evidence type="ECO:0000313" key="3">
    <source>
        <dbReference type="EMBL" id="CEL56828.1"/>
    </source>
</evidence>
<evidence type="ECO:0000313" key="4">
    <source>
        <dbReference type="Proteomes" id="UP000059188"/>
    </source>
</evidence>
<gene>
    <name evidence="3" type="ORF">RSOLAG1IB_12018</name>
</gene>
<name>A0A0B7FKR6_THACB</name>
<feature type="compositionally biased region" description="Acidic residues" evidence="1">
    <location>
        <begin position="942"/>
        <end position="960"/>
    </location>
</feature>
<feature type="compositionally biased region" description="Acidic residues" evidence="1">
    <location>
        <begin position="222"/>
        <end position="234"/>
    </location>
</feature>
<dbReference type="OrthoDB" id="3244572at2759"/>
<proteinExistence type="predicted"/>
<feature type="compositionally biased region" description="Basic and acidic residues" evidence="1">
    <location>
        <begin position="71"/>
        <end position="81"/>
    </location>
</feature>
<keyword evidence="4" id="KW-1185">Reference proteome</keyword>
<feature type="compositionally biased region" description="Polar residues" evidence="1">
    <location>
        <begin position="411"/>
        <end position="421"/>
    </location>
</feature>
<organism evidence="3 4">
    <name type="scientific">Thanatephorus cucumeris (strain AG1-IB / isolate 7/3/14)</name>
    <name type="common">Lettuce bottom rot fungus</name>
    <name type="synonym">Rhizoctonia solani</name>
    <dbReference type="NCBI Taxonomy" id="1108050"/>
    <lineage>
        <taxon>Eukaryota</taxon>
        <taxon>Fungi</taxon>
        <taxon>Dikarya</taxon>
        <taxon>Basidiomycota</taxon>
        <taxon>Agaricomycotina</taxon>
        <taxon>Agaricomycetes</taxon>
        <taxon>Cantharellales</taxon>
        <taxon>Ceratobasidiaceae</taxon>
        <taxon>Rhizoctonia</taxon>
        <taxon>Rhizoctonia solani AG-1</taxon>
    </lineage>
</organism>
<feature type="compositionally biased region" description="Polar residues" evidence="1">
    <location>
        <begin position="543"/>
        <end position="556"/>
    </location>
</feature>
<evidence type="ECO:0000259" key="2">
    <source>
        <dbReference type="Pfam" id="PF20149"/>
    </source>
</evidence>
<feature type="compositionally biased region" description="Polar residues" evidence="1">
    <location>
        <begin position="482"/>
        <end position="500"/>
    </location>
</feature>
<dbReference type="Pfam" id="PF20149">
    <property type="entry name" value="DUF6532"/>
    <property type="match status" value="1"/>
</dbReference>
<dbReference type="STRING" id="1108050.A0A0B7FKR6"/>
<feature type="compositionally biased region" description="Polar residues" evidence="1">
    <location>
        <begin position="323"/>
        <end position="342"/>
    </location>
</feature>
<feature type="region of interest" description="Disordered" evidence="1">
    <location>
        <begin position="302"/>
        <end position="673"/>
    </location>
</feature>
<feature type="compositionally biased region" description="Low complexity" evidence="1">
    <location>
        <begin position="521"/>
        <end position="535"/>
    </location>
</feature>
<protein>
    <recommendedName>
        <fullName evidence="2">DUF6532 domain-containing protein</fullName>
    </recommendedName>
</protein>
<reference evidence="3 4" key="1">
    <citation type="submission" date="2014-11" db="EMBL/GenBank/DDBJ databases">
        <authorList>
            <person name="Wibberg Daniel"/>
        </authorList>
    </citation>
    <scope>NUCLEOTIDE SEQUENCE [LARGE SCALE GENOMIC DNA]</scope>
    <source>
        <strain evidence="3">Rhizoctonia solani AG1-IB 7/3/14</strain>
    </source>
</reference>
<evidence type="ECO:0000256" key="1">
    <source>
        <dbReference type="SAM" id="MobiDB-lite"/>
    </source>
</evidence>
<accession>A0A0B7FKR6</accession>
<feature type="compositionally biased region" description="Polar residues" evidence="1">
    <location>
        <begin position="388"/>
        <end position="402"/>
    </location>
</feature>
<feature type="compositionally biased region" description="Polar residues" evidence="1">
    <location>
        <begin position="276"/>
        <end position="288"/>
    </location>
</feature>
<feature type="region of interest" description="Disordered" evidence="1">
    <location>
        <begin position="69"/>
        <end position="89"/>
    </location>
</feature>
<dbReference type="Proteomes" id="UP000059188">
    <property type="component" value="Unassembled WGS sequence"/>
</dbReference>
<feature type="region of interest" description="Disordered" evidence="1">
    <location>
        <begin position="158"/>
        <end position="288"/>
    </location>
</feature>
<feature type="domain" description="DUF6532" evidence="2">
    <location>
        <begin position="683"/>
        <end position="864"/>
    </location>
</feature>
<feature type="region of interest" description="Disordered" evidence="1">
    <location>
        <begin position="906"/>
        <end position="987"/>
    </location>
</feature>
<feature type="compositionally biased region" description="Polar residues" evidence="1">
    <location>
        <begin position="572"/>
        <end position="589"/>
    </location>
</feature>
<feature type="compositionally biased region" description="Polar residues" evidence="1">
    <location>
        <begin position="350"/>
        <end position="378"/>
    </location>
</feature>
<feature type="compositionally biased region" description="Acidic residues" evidence="1">
    <location>
        <begin position="915"/>
        <end position="926"/>
    </location>
</feature>
<sequence>MIRTLIANSDTVSVPAPPSQVSNLLTLANQIPICYKDITLARVDSTVDYLERSQRSRTPSERGALLVAENAQRKQASERAQRGRARNAQKAALKAARISNRNSNYESFTDTQANLEDFTYQEETLVDGPTLQRALDSFAAAQPSQSNSAPVQSLDFIPAHSSRLPPPSIHSTSTIIAPPRPVALGSGHHVSHPAITPRQMKRSIKVYQPGAKRPRIGHTLSDDETEIPEPESEDLSFHAPTPAQPRRRFRASIVVNSSPAPSPRPSRSPSPCTHASIAQESQAPSDDTQTIPEVTEMAEVHTQAVPETPTQRQVPNIADSTRRSLSQTSSVSLGADTSNPPRYQSDLRINYSTQPNSSQQRTAATSGSANQPTLNSRTLPAPPIPAQHLSQGSATTRAQHVGTSEGPPLSQPTHSTSTLLRSNRDPHVPADITDGIPPIGGVLRGTGRSRARARAPGRTRTRDGRAHSATFGDQGGVRDMSPSEQTNSRNLGTRRMTPQPNKRAPPLNSSQQRRDKRNHFYTTTAPYTTPRALRTNPQLDRGGNSSAVAPPFTNSVEPRRAIRLQPLENLAGPSSTRTQITAGSSNTKRAPNHPNDPARTKPAGSDPLARSVSRLRSQIAAIRSSDPTIARPTPENGAELVSDDEELRATETAAAKDRDPNGRRSKPSSRNTHGAARLVLQLAKLHLWAYALFEGPYQTRAVFTTWSRIIWRETWAMELPGMIANIATQRGRVKERLRQVVEFIIGFNQFAMTPNAVTLNIAAFQRHHPNSFHCLEQEPERRGHYESELMHHAFAVALFHNEGSVGAIFHEYFDTLESTTIAYILANIQFCLEEWSTGRHENRDLSTGQMLAKFESHMQAWKQFKNAAPRRALNLARQWFDYGLHYSNAQQPAEEQGLLPSQAAEFRTDTPTPDEREEPDELDTAETLDKRVTYMEQTTELGLDEEPGDGSGDGDGEEMAESLANEWMDEEEWEQAPDERQVDDEGW</sequence>
<feature type="compositionally biased region" description="Acidic residues" evidence="1">
    <location>
        <begin position="967"/>
        <end position="987"/>
    </location>
</feature>